<evidence type="ECO:0000256" key="1">
    <source>
        <dbReference type="SAM" id="MobiDB-lite"/>
    </source>
</evidence>
<feature type="compositionally biased region" description="Low complexity" evidence="1">
    <location>
        <begin position="79"/>
        <end position="90"/>
    </location>
</feature>
<keyword evidence="3" id="KW-1185">Reference proteome</keyword>
<evidence type="ECO:0000313" key="3">
    <source>
        <dbReference type="Proteomes" id="UP000075714"/>
    </source>
</evidence>
<gene>
    <name evidence="2" type="ORF">GPECTOR_7g1018</name>
</gene>
<feature type="region of interest" description="Disordered" evidence="1">
    <location>
        <begin position="166"/>
        <end position="217"/>
    </location>
</feature>
<feature type="region of interest" description="Disordered" evidence="1">
    <location>
        <begin position="306"/>
        <end position="339"/>
    </location>
</feature>
<dbReference type="EMBL" id="LSYV01000008">
    <property type="protein sequence ID" value="KXZ53127.1"/>
    <property type="molecule type" value="Genomic_DNA"/>
</dbReference>
<feature type="compositionally biased region" description="Gly residues" evidence="1">
    <location>
        <begin position="65"/>
        <end position="76"/>
    </location>
</feature>
<feature type="compositionally biased region" description="Basic and acidic residues" evidence="1">
    <location>
        <begin position="307"/>
        <end position="326"/>
    </location>
</feature>
<organism evidence="2 3">
    <name type="scientific">Gonium pectorale</name>
    <name type="common">Green alga</name>
    <dbReference type="NCBI Taxonomy" id="33097"/>
    <lineage>
        <taxon>Eukaryota</taxon>
        <taxon>Viridiplantae</taxon>
        <taxon>Chlorophyta</taxon>
        <taxon>core chlorophytes</taxon>
        <taxon>Chlorophyceae</taxon>
        <taxon>CS clade</taxon>
        <taxon>Chlamydomonadales</taxon>
        <taxon>Volvocaceae</taxon>
        <taxon>Gonium</taxon>
    </lineage>
</organism>
<protein>
    <submittedName>
        <fullName evidence="2">Uncharacterized protein</fullName>
    </submittedName>
</protein>
<proteinExistence type="predicted"/>
<name>A0A150GTE0_GONPE</name>
<feature type="region of interest" description="Disordered" evidence="1">
    <location>
        <begin position="65"/>
        <end position="99"/>
    </location>
</feature>
<dbReference type="Proteomes" id="UP000075714">
    <property type="component" value="Unassembled WGS sequence"/>
</dbReference>
<feature type="region of interest" description="Disordered" evidence="1">
    <location>
        <begin position="114"/>
        <end position="154"/>
    </location>
</feature>
<dbReference type="AlphaFoldDB" id="A0A150GTE0"/>
<comment type="caution">
    <text evidence="2">The sequence shown here is derived from an EMBL/GenBank/DDBJ whole genome shotgun (WGS) entry which is preliminary data.</text>
</comment>
<reference evidence="3" key="1">
    <citation type="journal article" date="2016" name="Nat. Commun.">
        <title>The Gonium pectorale genome demonstrates co-option of cell cycle regulation during the evolution of multicellularity.</title>
        <authorList>
            <person name="Hanschen E.R."/>
            <person name="Marriage T.N."/>
            <person name="Ferris P.J."/>
            <person name="Hamaji T."/>
            <person name="Toyoda A."/>
            <person name="Fujiyama A."/>
            <person name="Neme R."/>
            <person name="Noguchi H."/>
            <person name="Minakuchi Y."/>
            <person name="Suzuki M."/>
            <person name="Kawai-Toyooka H."/>
            <person name="Smith D.R."/>
            <person name="Sparks H."/>
            <person name="Anderson J."/>
            <person name="Bakaric R."/>
            <person name="Luria V."/>
            <person name="Karger A."/>
            <person name="Kirschner M.W."/>
            <person name="Durand P.M."/>
            <person name="Michod R.E."/>
            <person name="Nozaki H."/>
            <person name="Olson B.J."/>
        </authorList>
    </citation>
    <scope>NUCLEOTIDE SEQUENCE [LARGE SCALE GENOMIC DNA]</scope>
    <source>
        <strain evidence="3">NIES-2863</strain>
    </source>
</reference>
<sequence>MAVTIAQWAEREATDEQRRELAVILNMEAPINAVQLTELAAVQLAPELAAPVNATKLTLLAAGGGGADDGAGGGDGRGTDSTDGAGHIAGRSGGGAPAVPAVAAASPLLQPQSDRMQSAGLPDLVSPGPQKAAQEPLMPAAPKKRSRSAEEDAVGAAMRVALTPMVGAGPEAGDTGKGGSSVKKPRTGSRGTAAPAVDSGGGVSTTHAATGDGGGAGGQVATTTIASGGGRGATLTGAAAAGHGHMGQGLADSRAMAVMAAAGLAGPANIVDRQAPEPAAMVPAAAAAASVPTAAEEEETNGLVLDASHKEPNTESDTELHDEFDGASRPPGGPAGQQTEEQFEHMVKFFVNTTLAKREAIYALIGGDRDTTPVTVPESVDDTFLNECWNLALSYRRSLRKFQQS</sequence>
<evidence type="ECO:0000313" key="2">
    <source>
        <dbReference type="EMBL" id="KXZ53127.1"/>
    </source>
</evidence>
<accession>A0A150GTE0</accession>